<sequence>MQRTAETLPEMRLNGEAMRGAPQEQAAETHDAHQGHVEPPAYGDSSRDAIKAIVVGMSEQNGNSLAALRAELDEMEQLMLISAAKVQHEIDGHASICRYVHNETERLHGLVAKMRQQQSEIVHVTDGGERARASA</sequence>
<reference evidence="2" key="1">
    <citation type="journal article" date="2017" name="Syst. Appl. Microbiol.">
        <title>Soybeans inoculated with root zone soils of Canadian native legumes harbour diverse and novel Bradyrhizobium spp. that possess agricultural potential.</title>
        <authorList>
            <person name="Bromfield E.S.P."/>
            <person name="Cloutier S."/>
            <person name="Tambong J.T."/>
            <person name="Tran Thi T.V."/>
        </authorList>
    </citation>
    <scope>NUCLEOTIDE SEQUENCE</scope>
    <source>
        <strain evidence="2">1S5</strain>
    </source>
</reference>
<accession>A0A8T5VMN1</accession>
<evidence type="ECO:0000313" key="2">
    <source>
        <dbReference type="EMBL" id="UPT91146.1"/>
    </source>
</evidence>
<dbReference type="AlphaFoldDB" id="A0A8T5VMN1"/>
<proteinExistence type="predicted"/>
<feature type="region of interest" description="Disordered" evidence="1">
    <location>
        <begin position="1"/>
        <end position="45"/>
    </location>
</feature>
<organism evidence="2 3">
    <name type="scientific">Bradyrhizobium barranii subsp. apii</name>
    <dbReference type="NCBI Taxonomy" id="2819348"/>
    <lineage>
        <taxon>Bacteria</taxon>
        <taxon>Pseudomonadati</taxon>
        <taxon>Pseudomonadota</taxon>
        <taxon>Alphaproteobacteria</taxon>
        <taxon>Hyphomicrobiales</taxon>
        <taxon>Nitrobacteraceae</taxon>
        <taxon>Bradyrhizobium</taxon>
        <taxon>Bradyrhizobium barranii</taxon>
    </lineage>
</organism>
<feature type="compositionally biased region" description="Basic and acidic residues" evidence="1">
    <location>
        <begin position="27"/>
        <end position="36"/>
    </location>
</feature>
<evidence type="ECO:0000256" key="1">
    <source>
        <dbReference type="SAM" id="MobiDB-lite"/>
    </source>
</evidence>
<dbReference type="Proteomes" id="UP000551709">
    <property type="component" value="Chromosome"/>
</dbReference>
<name>A0A8T5VMN1_9BRAD</name>
<dbReference type="RefSeq" id="WP_166097207.1">
    <property type="nucleotide sequence ID" value="NZ_CP096251.1"/>
</dbReference>
<reference evidence="2" key="2">
    <citation type="submission" date="2022-04" db="EMBL/GenBank/DDBJ databases">
        <authorList>
            <person name="Bromfield E.S.P."/>
            <person name="Cloutier S."/>
        </authorList>
    </citation>
    <scope>NUCLEOTIDE SEQUENCE</scope>
    <source>
        <strain evidence="2">1S5</strain>
    </source>
</reference>
<evidence type="ECO:0000313" key="3">
    <source>
        <dbReference type="Proteomes" id="UP000551709"/>
    </source>
</evidence>
<dbReference type="EMBL" id="CP096255">
    <property type="protein sequence ID" value="UPT91146.1"/>
    <property type="molecule type" value="Genomic_DNA"/>
</dbReference>
<protein>
    <submittedName>
        <fullName evidence="2">Uncharacterized protein</fullName>
    </submittedName>
</protein>
<gene>
    <name evidence="2" type="ORF">HAP41_0000020780</name>
</gene>